<dbReference type="InterPro" id="IPR020449">
    <property type="entry name" value="Tscrpt_reg_AraC-type_HTH"/>
</dbReference>
<reference evidence="5 6" key="1">
    <citation type="submission" date="2022-04" db="EMBL/GenBank/DDBJ databases">
        <title>Roseobacter sp. WL0113 is a bacterium isolated from neritic sediment.</title>
        <authorList>
            <person name="Wang L."/>
            <person name="He W."/>
            <person name="Zhang D.-F."/>
        </authorList>
    </citation>
    <scope>NUCLEOTIDE SEQUENCE [LARGE SCALE GENOMIC DNA]</scope>
    <source>
        <strain evidence="5 6">WL0113</strain>
    </source>
</reference>
<feature type="domain" description="HTH araC/xylS-type" evidence="4">
    <location>
        <begin position="209"/>
        <end position="307"/>
    </location>
</feature>
<comment type="caution">
    <text evidence="5">The sequence shown here is derived from an EMBL/GenBank/DDBJ whole genome shotgun (WGS) entry which is preliminary data.</text>
</comment>
<dbReference type="Pfam" id="PF12833">
    <property type="entry name" value="HTH_18"/>
    <property type="match status" value="1"/>
</dbReference>
<evidence type="ECO:0000259" key="4">
    <source>
        <dbReference type="PROSITE" id="PS01124"/>
    </source>
</evidence>
<dbReference type="SMART" id="SM00342">
    <property type="entry name" value="HTH_ARAC"/>
    <property type="match status" value="1"/>
</dbReference>
<dbReference type="EMBL" id="JALIEB010000015">
    <property type="protein sequence ID" value="MCV3273477.1"/>
    <property type="molecule type" value="Genomic_DNA"/>
</dbReference>
<dbReference type="PROSITE" id="PS00041">
    <property type="entry name" value="HTH_ARAC_FAMILY_1"/>
    <property type="match status" value="1"/>
</dbReference>
<name>A0ABT3BIT3_9RHOB</name>
<proteinExistence type="predicted"/>
<evidence type="ECO:0000256" key="3">
    <source>
        <dbReference type="ARBA" id="ARBA00023163"/>
    </source>
</evidence>
<keyword evidence="1" id="KW-0805">Transcription regulation</keyword>
<keyword evidence="6" id="KW-1185">Reference proteome</keyword>
<dbReference type="PANTHER" id="PTHR46796:SF14">
    <property type="entry name" value="TRANSCRIPTIONAL REGULATORY PROTEIN"/>
    <property type="match status" value="1"/>
</dbReference>
<dbReference type="InterPro" id="IPR018062">
    <property type="entry name" value="HTH_AraC-typ_CS"/>
</dbReference>
<organism evidence="5 6">
    <name type="scientific">Roseobacter sinensis</name>
    <dbReference type="NCBI Taxonomy" id="2931391"/>
    <lineage>
        <taxon>Bacteria</taxon>
        <taxon>Pseudomonadati</taxon>
        <taxon>Pseudomonadota</taxon>
        <taxon>Alphaproteobacteria</taxon>
        <taxon>Rhodobacterales</taxon>
        <taxon>Roseobacteraceae</taxon>
        <taxon>Roseobacter</taxon>
    </lineage>
</organism>
<dbReference type="InterPro" id="IPR018060">
    <property type="entry name" value="HTH_AraC"/>
</dbReference>
<evidence type="ECO:0000256" key="1">
    <source>
        <dbReference type="ARBA" id="ARBA00023015"/>
    </source>
</evidence>
<dbReference type="Proteomes" id="UP001208690">
    <property type="component" value="Unassembled WGS sequence"/>
</dbReference>
<evidence type="ECO:0000256" key="2">
    <source>
        <dbReference type="ARBA" id="ARBA00023125"/>
    </source>
</evidence>
<dbReference type="PROSITE" id="PS01124">
    <property type="entry name" value="HTH_ARAC_FAMILY_2"/>
    <property type="match status" value="1"/>
</dbReference>
<dbReference type="InterPro" id="IPR050204">
    <property type="entry name" value="AraC_XylS_family_regulators"/>
</dbReference>
<keyword evidence="3" id="KW-0804">Transcription</keyword>
<sequence>MKPEDTSRPTLQDQRFFMPPRTELSMVPFGGPPTADLPEWGGVARAPGLKFILHPPLHFEIAYRIPEYLIFTPYARAVVDVSVKDGPVRQQAWPAGSAFIVPPETTIRARMADPVEFLCIAVEETRANSVFERTARGRPWAPELIADFSDPGFTALQLEIRRSLLGDPLVEPTYLEALADGILARIGCLLAGSNIGTRTKEAISPSTLRRIVEHIEAHLGEKLVVEELARAAGLSRSHFTRAFQSAAGESPQEYIIGRRLCRARDLLSDTDRGIAQIAVTTGFSSQAHLSSTFKKRLGVTPARYREAFSERRAKGRDGDQ</sequence>
<gene>
    <name evidence="5" type="ORF">MUB52_18755</name>
</gene>
<dbReference type="SUPFAM" id="SSF46689">
    <property type="entry name" value="Homeodomain-like"/>
    <property type="match status" value="2"/>
</dbReference>
<dbReference type="PANTHER" id="PTHR46796">
    <property type="entry name" value="HTH-TYPE TRANSCRIPTIONAL ACTIVATOR RHAS-RELATED"/>
    <property type="match status" value="1"/>
</dbReference>
<evidence type="ECO:0000313" key="6">
    <source>
        <dbReference type="Proteomes" id="UP001208690"/>
    </source>
</evidence>
<keyword evidence="2" id="KW-0238">DNA-binding</keyword>
<dbReference type="RefSeq" id="WP_263845701.1">
    <property type="nucleotide sequence ID" value="NZ_JALIEB010000015.1"/>
</dbReference>
<evidence type="ECO:0000313" key="5">
    <source>
        <dbReference type="EMBL" id="MCV3273477.1"/>
    </source>
</evidence>
<accession>A0ABT3BIT3</accession>
<dbReference type="PRINTS" id="PR00032">
    <property type="entry name" value="HTHARAC"/>
</dbReference>
<protein>
    <submittedName>
        <fullName evidence="5">AraC family transcriptional regulator</fullName>
    </submittedName>
</protein>
<dbReference type="InterPro" id="IPR009057">
    <property type="entry name" value="Homeodomain-like_sf"/>
</dbReference>
<dbReference type="Gene3D" id="1.10.10.60">
    <property type="entry name" value="Homeodomain-like"/>
    <property type="match status" value="1"/>
</dbReference>